<sequence length="388" mass="42248">MLHALNPIEKTICKKIILTAVLLFVLLVLPLFFFYENISKLGAVARVLIPFFACAAFLAILARRIKKIVSRHVSKPLDELSKLTDEVAAGNYYAHASVFSDTEVGSLAKNLNFMVEMTSKHTAGLEETLSAAAGENEKFRAEIEKLKIELTAFQKKRRDFDALVSIDLKTPLNALINHLEAVCFNGPEFKDKCLAPLNTLASAVRNAYLDFHAASMAGIGDCDDDGLIINRGRASFGAIVDRAIEYYLPVIEIKGLTIKKEIAAELSAANIDAVKVGSAVNNLVSNAVKFSPAEQIITINACFEGDSLFFSIADKGCGVSEDIQEKIFLSDFCVSMPGTFKESGFGTGLKLCKSLIEAHGGSFWFEPGRDCGSVFYFKVPAGRPPGRQ</sequence>
<keyword evidence="5" id="KW-0808">Transferase</keyword>
<dbReference type="GO" id="GO:0000156">
    <property type="term" value="F:phosphorelay response regulator activity"/>
    <property type="evidence" value="ECO:0007669"/>
    <property type="project" value="TreeGrafter"/>
</dbReference>
<accession>A0A1F7WGV0</accession>
<evidence type="ECO:0000256" key="8">
    <source>
        <dbReference type="SAM" id="Phobius"/>
    </source>
</evidence>
<dbReference type="EC" id="2.7.13.3" evidence="3"/>
<dbReference type="PANTHER" id="PTHR42878:SF14">
    <property type="entry name" value="OSMOLARITY TWO-COMPONENT SYSTEM PROTEIN SSK1"/>
    <property type="match status" value="1"/>
</dbReference>
<keyword evidence="8" id="KW-1133">Transmembrane helix</keyword>
<dbReference type="EMBL" id="MGFH01000231">
    <property type="protein sequence ID" value="OGM01629.1"/>
    <property type="molecule type" value="Genomic_DNA"/>
</dbReference>
<evidence type="ECO:0000259" key="9">
    <source>
        <dbReference type="PROSITE" id="PS50109"/>
    </source>
</evidence>
<dbReference type="InterPro" id="IPR050351">
    <property type="entry name" value="BphY/WalK/GraS-like"/>
</dbReference>
<evidence type="ECO:0000256" key="7">
    <source>
        <dbReference type="SAM" id="Coils"/>
    </source>
</evidence>
<organism evidence="11 12">
    <name type="scientific">Candidatus Wallbacteria bacterium GWC2_49_35</name>
    <dbReference type="NCBI Taxonomy" id="1817813"/>
    <lineage>
        <taxon>Bacteria</taxon>
        <taxon>Candidatus Walliibacteriota</taxon>
    </lineage>
</organism>
<keyword evidence="8" id="KW-0812">Transmembrane</keyword>
<dbReference type="Gene3D" id="3.30.565.10">
    <property type="entry name" value="Histidine kinase-like ATPase, C-terminal domain"/>
    <property type="match status" value="1"/>
</dbReference>
<feature type="domain" description="HAMP" evidence="10">
    <location>
        <begin position="71"/>
        <end position="123"/>
    </location>
</feature>
<comment type="subcellular location">
    <subcellularLocation>
        <location evidence="2">Membrane</location>
    </subcellularLocation>
</comment>
<dbReference type="SUPFAM" id="SSF55874">
    <property type="entry name" value="ATPase domain of HSP90 chaperone/DNA topoisomerase II/histidine kinase"/>
    <property type="match status" value="1"/>
</dbReference>
<evidence type="ECO:0000256" key="6">
    <source>
        <dbReference type="ARBA" id="ARBA00022777"/>
    </source>
</evidence>
<evidence type="ECO:0000259" key="10">
    <source>
        <dbReference type="PROSITE" id="PS50885"/>
    </source>
</evidence>
<dbReference type="InterPro" id="IPR004358">
    <property type="entry name" value="Sig_transdc_His_kin-like_C"/>
</dbReference>
<dbReference type="Pfam" id="PF00672">
    <property type="entry name" value="HAMP"/>
    <property type="match status" value="1"/>
</dbReference>
<gene>
    <name evidence="11" type="ORF">A2008_06140</name>
</gene>
<evidence type="ECO:0000256" key="3">
    <source>
        <dbReference type="ARBA" id="ARBA00012438"/>
    </source>
</evidence>
<reference evidence="11 12" key="1">
    <citation type="journal article" date="2016" name="Nat. Commun.">
        <title>Thousands of microbial genomes shed light on interconnected biogeochemical processes in an aquifer system.</title>
        <authorList>
            <person name="Anantharaman K."/>
            <person name="Brown C.T."/>
            <person name="Hug L.A."/>
            <person name="Sharon I."/>
            <person name="Castelle C.J."/>
            <person name="Probst A.J."/>
            <person name="Thomas B.C."/>
            <person name="Singh A."/>
            <person name="Wilkins M.J."/>
            <person name="Karaoz U."/>
            <person name="Brodie E.L."/>
            <person name="Williams K.H."/>
            <person name="Hubbard S.S."/>
            <person name="Banfield J.F."/>
        </authorList>
    </citation>
    <scope>NUCLEOTIDE SEQUENCE [LARGE SCALE GENOMIC DNA]</scope>
</reference>
<dbReference type="PANTHER" id="PTHR42878">
    <property type="entry name" value="TWO-COMPONENT HISTIDINE KINASE"/>
    <property type="match status" value="1"/>
</dbReference>
<dbReference type="SUPFAM" id="SSF158472">
    <property type="entry name" value="HAMP domain-like"/>
    <property type="match status" value="1"/>
</dbReference>
<dbReference type="InterPro" id="IPR003660">
    <property type="entry name" value="HAMP_dom"/>
</dbReference>
<evidence type="ECO:0000256" key="2">
    <source>
        <dbReference type="ARBA" id="ARBA00004370"/>
    </source>
</evidence>
<feature type="transmembrane region" description="Helical" evidence="8">
    <location>
        <begin position="12"/>
        <end position="35"/>
    </location>
</feature>
<dbReference type="InterPro" id="IPR003594">
    <property type="entry name" value="HATPase_dom"/>
</dbReference>
<keyword evidence="8" id="KW-0472">Membrane</keyword>
<dbReference type="SMART" id="SM00304">
    <property type="entry name" value="HAMP"/>
    <property type="match status" value="1"/>
</dbReference>
<dbReference type="SMART" id="SM00387">
    <property type="entry name" value="HATPase_c"/>
    <property type="match status" value="1"/>
</dbReference>
<dbReference type="GO" id="GO:0007234">
    <property type="term" value="P:osmosensory signaling via phosphorelay pathway"/>
    <property type="evidence" value="ECO:0007669"/>
    <property type="project" value="TreeGrafter"/>
</dbReference>
<dbReference type="InterPro" id="IPR005467">
    <property type="entry name" value="His_kinase_dom"/>
</dbReference>
<dbReference type="PRINTS" id="PR00344">
    <property type="entry name" value="BCTRLSENSOR"/>
</dbReference>
<comment type="catalytic activity">
    <reaction evidence="1">
        <text>ATP + protein L-histidine = ADP + protein N-phospho-L-histidine.</text>
        <dbReference type="EC" id="2.7.13.3"/>
    </reaction>
</comment>
<dbReference type="AlphaFoldDB" id="A0A1F7WGV0"/>
<feature type="transmembrane region" description="Helical" evidence="8">
    <location>
        <begin position="41"/>
        <end position="62"/>
    </location>
</feature>
<proteinExistence type="predicted"/>
<dbReference type="GO" id="GO:0030295">
    <property type="term" value="F:protein kinase activator activity"/>
    <property type="evidence" value="ECO:0007669"/>
    <property type="project" value="TreeGrafter"/>
</dbReference>
<feature type="coiled-coil region" evidence="7">
    <location>
        <begin position="129"/>
        <end position="156"/>
    </location>
</feature>
<dbReference type="PROSITE" id="PS50109">
    <property type="entry name" value="HIS_KIN"/>
    <property type="match status" value="1"/>
</dbReference>
<dbReference type="PROSITE" id="PS50885">
    <property type="entry name" value="HAMP"/>
    <property type="match status" value="1"/>
</dbReference>
<feature type="domain" description="Histidine kinase" evidence="9">
    <location>
        <begin position="163"/>
        <end position="383"/>
    </location>
</feature>
<comment type="caution">
    <text evidence="11">The sequence shown here is derived from an EMBL/GenBank/DDBJ whole genome shotgun (WGS) entry which is preliminary data.</text>
</comment>
<dbReference type="CDD" id="cd06225">
    <property type="entry name" value="HAMP"/>
    <property type="match status" value="1"/>
</dbReference>
<dbReference type="GO" id="GO:0004673">
    <property type="term" value="F:protein histidine kinase activity"/>
    <property type="evidence" value="ECO:0007669"/>
    <property type="project" value="UniProtKB-EC"/>
</dbReference>
<protein>
    <recommendedName>
        <fullName evidence="3">histidine kinase</fullName>
        <ecNumber evidence="3">2.7.13.3</ecNumber>
    </recommendedName>
</protein>
<keyword evidence="6" id="KW-0418">Kinase</keyword>
<evidence type="ECO:0000256" key="1">
    <source>
        <dbReference type="ARBA" id="ARBA00000085"/>
    </source>
</evidence>
<dbReference type="Gene3D" id="1.10.287.130">
    <property type="match status" value="1"/>
</dbReference>
<dbReference type="Proteomes" id="UP000178735">
    <property type="component" value="Unassembled WGS sequence"/>
</dbReference>
<dbReference type="Pfam" id="PF02518">
    <property type="entry name" value="HATPase_c"/>
    <property type="match status" value="1"/>
</dbReference>
<dbReference type="STRING" id="1817813.A2008_06140"/>
<name>A0A1F7WGV0_9BACT</name>
<evidence type="ECO:0000313" key="12">
    <source>
        <dbReference type="Proteomes" id="UP000178735"/>
    </source>
</evidence>
<evidence type="ECO:0000256" key="5">
    <source>
        <dbReference type="ARBA" id="ARBA00022679"/>
    </source>
</evidence>
<evidence type="ECO:0000313" key="11">
    <source>
        <dbReference type="EMBL" id="OGM01629.1"/>
    </source>
</evidence>
<keyword evidence="7" id="KW-0175">Coiled coil</keyword>
<dbReference type="InterPro" id="IPR036890">
    <property type="entry name" value="HATPase_C_sf"/>
</dbReference>
<evidence type="ECO:0000256" key="4">
    <source>
        <dbReference type="ARBA" id="ARBA00022553"/>
    </source>
</evidence>
<keyword evidence="4" id="KW-0597">Phosphoprotein</keyword>
<dbReference type="GO" id="GO:0016020">
    <property type="term" value="C:membrane"/>
    <property type="evidence" value="ECO:0007669"/>
    <property type="project" value="UniProtKB-SubCell"/>
</dbReference>